<sequence>MSQFSGINTYGKVAELLLMRSLRKWLFELGSSLYLDVIQEECLFIQIAWVSDCTML</sequence>
<dbReference type="Proteomes" id="UP000001075">
    <property type="component" value="Unassembled WGS sequence"/>
</dbReference>
<name>G3HRT5_CRIGR</name>
<dbReference type="AlphaFoldDB" id="G3HRT5"/>
<organism evidence="1 2">
    <name type="scientific">Cricetulus griseus</name>
    <name type="common">Chinese hamster</name>
    <name type="synonym">Cricetulus barabensis griseus</name>
    <dbReference type="NCBI Taxonomy" id="10029"/>
    <lineage>
        <taxon>Eukaryota</taxon>
        <taxon>Metazoa</taxon>
        <taxon>Chordata</taxon>
        <taxon>Craniata</taxon>
        <taxon>Vertebrata</taxon>
        <taxon>Euteleostomi</taxon>
        <taxon>Mammalia</taxon>
        <taxon>Eutheria</taxon>
        <taxon>Euarchontoglires</taxon>
        <taxon>Glires</taxon>
        <taxon>Rodentia</taxon>
        <taxon>Myomorpha</taxon>
        <taxon>Muroidea</taxon>
        <taxon>Cricetidae</taxon>
        <taxon>Cricetinae</taxon>
        <taxon>Cricetulus</taxon>
    </lineage>
</organism>
<reference evidence="2" key="1">
    <citation type="journal article" date="2011" name="Nat. Biotechnol.">
        <title>The genomic sequence of the Chinese hamster ovary (CHO)-K1 cell line.</title>
        <authorList>
            <person name="Xu X."/>
            <person name="Nagarajan H."/>
            <person name="Lewis N.E."/>
            <person name="Pan S."/>
            <person name="Cai Z."/>
            <person name="Liu X."/>
            <person name="Chen W."/>
            <person name="Xie M."/>
            <person name="Wang W."/>
            <person name="Hammond S."/>
            <person name="Andersen M.R."/>
            <person name="Neff N."/>
            <person name="Passarelli B."/>
            <person name="Koh W."/>
            <person name="Fan H.C."/>
            <person name="Wang J."/>
            <person name="Gui Y."/>
            <person name="Lee K.H."/>
            <person name="Betenbaugh M.J."/>
            <person name="Quake S.R."/>
            <person name="Famili I."/>
            <person name="Palsson B.O."/>
            <person name="Wang J."/>
        </authorList>
    </citation>
    <scope>NUCLEOTIDE SEQUENCE [LARGE SCALE GENOMIC DNA]</scope>
    <source>
        <strain evidence="2">CHO K1 cell line</strain>
    </source>
</reference>
<accession>G3HRT5</accession>
<proteinExistence type="predicted"/>
<evidence type="ECO:0000313" key="1">
    <source>
        <dbReference type="EMBL" id="EGW08090.1"/>
    </source>
</evidence>
<evidence type="ECO:0000313" key="2">
    <source>
        <dbReference type="Proteomes" id="UP000001075"/>
    </source>
</evidence>
<dbReference type="InParanoid" id="G3HRT5"/>
<gene>
    <name evidence="1" type="ORF">I79_013557</name>
</gene>
<dbReference type="EMBL" id="JH000640">
    <property type="protein sequence ID" value="EGW08090.1"/>
    <property type="molecule type" value="Genomic_DNA"/>
</dbReference>
<protein>
    <submittedName>
        <fullName evidence="1">Uncharacterized protein</fullName>
    </submittedName>
</protein>